<accession>A0A326TYM0</accession>
<dbReference type="RefSeq" id="WP_111325837.1">
    <property type="nucleotide sequence ID" value="NZ_BIFX01000001.1"/>
</dbReference>
<dbReference type="OrthoDB" id="9762913at2"/>
<sequence>MSTTFQNIIGGKRQDAHSGKTFQNINPATGELLGTFPLSDETDVEAAVSAARTAFEHWRLVPAPKRGEILFRVGELLSRYKEDLARIMTREMGKVLKETRGDVQEGIDMAYYMAGEGRRLFGYTVPVELPNKSGMALRDPVGVVACITPWNFPVAIPTWKMFPALIAGNTIVLKPASDTPQSAFRLVEILHEAGIPEGVVNIVFGSGQTVGEALIHHPDVSIISFTGSTESGRHVAVEAAKSLKRVSLEMGGKNAIIVMDDADLELAVEGILWSAYGTTGQRCTACSRLIIHQDVYEKLLTLLIPRIEKLRLGNGLDEASDVGPVINKRQLESIHEYVKIGQSEGASLVIGGKPATEGELSKGFFYQPTLFKDVKPDMRIAKEEIFGPVLSAIKVASFEEAIAVNNDTKYGLSSAIYTQNVNRVQQAVRDITTGILYVNSGTTGAEIQFPFGGTRGTGNGHREAGIAGLDVFTEWKVVYTDYSGKLQKAQIDNQ</sequence>
<dbReference type="PROSITE" id="PS00687">
    <property type="entry name" value="ALDEHYDE_DEHYDR_GLU"/>
    <property type="match status" value="1"/>
</dbReference>
<evidence type="ECO:0000313" key="7">
    <source>
        <dbReference type="Proteomes" id="UP000248806"/>
    </source>
</evidence>
<proteinExistence type="inferred from homology"/>
<dbReference type="Proteomes" id="UP000248806">
    <property type="component" value="Unassembled WGS sequence"/>
</dbReference>
<dbReference type="Gene3D" id="3.40.605.10">
    <property type="entry name" value="Aldehyde Dehydrogenase, Chain A, domain 1"/>
    <property type="match status" value="1"/>
</dbReference>
<feature type="domain" description="Aldehyde dehydrogenase" evidence="5">
    <location>
        <begin position="17"/>
        <end position="478"/>
    </location>
</feature>
<dbReference type="FunFam" id="3.40.309.10:FF:000009">
    <property type="entry name" value="Aldehyde dehydrogenase A"/>
    <property type="match status" value="1"/>
</dbReference>
<keyword evidence="2 4" id="KW-0560">Oxidoreductase</keyword>
<dbReference type="PANTHER" id="PTHR11699">
    <property type="entry name" value="ALDEHYDE DEHYDROGENASE-RELATED"/>
    <property type="match status" value="1"/>
</dbReference>
<dbReference type="Gene3D" id="3.40.309.10">
    <property type="entry name" value="Aldehyde Dehydrogenase, Chain A, domain 2"/>
    <property type="match status" value="1"/>
</dbReference>
<dbReference type="InterPro" id="IPR029510">
    <property type="entry name" value="Ald_DH_CS_GLU"/>
</dbReference>
<dbReference type="InterPro" id="IPR016163">
    <property type="entry name" value="Ald_DH_C"/>
</dbReference>
<dbReference type="InterPro" id="IPR016161">
    <property type="entry name" value="Ald_DH/histidinol_DH"/>
</dbReference>
<comment type="caution">
    <text evidence="6">The sequence shown here is derived from an EMBL/GenBank/DDBJ whole genome shotgun (WGS) entry which is preliminary data.</text>
</comment>
<name>A0A326TYM0_THEHA</name>
<evidence type="ECO:0000259" key="5">
    <source>
        <dbReference type="Pfam" id="PF00171"/>
    </source>
</evidence>
<dbReference type="InterPro" id="IPR016160">
    <property type="entry name" value="Ald_DH_CS_CYS"/>
</dbReference>
<dbReference type="Pfam" id="PF00171">
    <property type="entry name" value="Aldedh"/>
    <property type="match status" value="1"/>
</dbReference>
<dbReference type="InterPro" id="IPR015590">
    <property type="entry name" value="Aldehyde_DH_dom"/>
</dbReference>
<dbReference type="CDD" id="cd07131">
    <property type="entry name" value="ALDH_AldH-CAJ73105"/>
    <property type="match status" value="1"/>
</dbReference>
<evidence type="ECO:0000256" key="2">
    <source>
        <dbReference type="ARBA" id="ARBA00023002"/>
    </source>
</evidence>
<evidence type="ECO:0000256" key="3">
    <source>
        <dbReference type="PROSITE-ProRule" id="PRU10007"/>
    </source>
</evidence>
<organism evidence="6 7">
    <name type="scientific">Thermosporothrix hazakensis</name>
    <dbReference type="NCBI Taxonomy" id="644383"/>
    <lineage>
        <taxon>Bacteria</taxon>
        <taxon>Bacillati</taxon>
        <taxon>Chloroflexota</taxon>
        <taxon>Ktedonobacteria</taxon>
        <taxon>Ktedonobacterales</taxon>
        <taxon>Thermosporotrichaceae</taxon>
        <taxon>Thermosporothrix</taxon>
    </lineage>
</organism>
<protein>
    <submittedName>
        <fullName evidence="6">Aldehyde dehydrogenase (NAD+)</fullName>
    </submittedName>
</protein>
<keyword evidence="7" id="KW-1185">Reference proteome</keyword>
<gene>
    <name evidence="6" type="ORF">EI42_05594</name>
</gene>
<feature type="active site" evidence="3">
    <location>
        <position position="249"/>
    </location>
</feature>
<dbReference type="FunFam" id="3.40.605.10:FF:000007">
    <property type="entry name" value="NAD/NADP-dependent betaine aldehyde dehydrogenase"/>
    <property type="match status" value="1"/>
</dbReference>
<dbReference type="PROSITE" id="PS00070">
    <property type="entry name" value="ALDEHYDE_DEHYDR_CYS"/>
    <property type="match status" value="1"/>
</dbReference>
<evidence type="ECO:0000313" key="6">
    <source>
        <dbReference type="EMBL" id="PZW22192.1"/>
    </source>
</evidence>
<reference evidence="6 7" key="1">
    <citation type="submission" date="2018-06" db="EMBL/GenBank/DDBJ databases">
        <title>Genomic Encyclopedia of Archaeal and Bacterial Type Strains, Phase II (KMG-II): from individual species to whole genera.</title>
        <authorList>
            <person name="Goeker M."/>
        </authorList>
    </citation>
    <scope>NUCLEOTIDE SEQUENCE [LARGE SCALE GENOMIC DNA]</scope>
    <source>
        <strain evidence="6 7">ATCC BAA-1881</strain>
    </source>
</reference>
<dbReference type="AlphaFoldDB" id="A0A326TYM0"/>
<evidence type="ECO:0000256" key="4">
    <source>
        <dbReference type="RuleBase" id="RU003345"/>
    </source>
</evidence>
<comment type="similarity">
    <text evidence="1 4">Belongs to the aldehyde dehydrogenase family.</text>
</comment>
<dbReference type="SUPFAM" id="SSF53720">
    <property type="entry name" value="ALDH-like"/>
    <property type="match status" value="1"/>
</dbReference>
<dbReference type="EMBL" id="QKUF01000035">
    <property type="protein sequence ID" value="PZW22192.1"/>
    <property type="molecule type" value="Genomic_DNA"/>
</dbReference>
<dbReference type="GO" id="GO:0016620">
    <property type="term" value="F:oxidoreductase activity, acting on the aldehyde or oxo group of donors, NAD or NADP as acceptor"/>
    <property type="evidence" value="ECO:0007669"/>
    <property type="project" value="InterPro"/>
</dbReference>
<dbReference type="InterPro" id="IPR016162">
    <property type="entry name" value="Ald_DH_N"/>
</dbReference>
<evidence type="ECO:0000256" key="1">
    <source>
        <dbReference type="ARBA" id="ARBA00009986"/>
    </source>
</evidence>